<sequence>MLHGIEACGYIAWRSGDKMVDALGRLQTCGMYLMK</sequence>
<organism evidence="1 2">
    <name type="scientific">Azomonas macrocytogenes</name>
    <name type="common">Azotobacter macrocytogenes</name>
    <dbReference type="NCBI Taxonomy" id="69962"/>
    <lineage>
        <taxon>Bacteria</taxon>
        <taxon>Pseudomonadati</taxon>
        <taxon>Pseudomonadota</taxon>
        <taxon>Gammaproteobacteria</taxon>
        <taxon>Pseudomonadales</taxon>
        <taxon>Pseudomonadaceae</taxon>
        <taxon>Azomonas</taxon>
    </lineage>
</organism>
<proteinExistence type="predicted"/>
<comment type="caution">
    <text evidence="1">The sequence shown here is derived from an EMBL/GenBank/DDBJ whole genome shotgun (WGS) entry which is preliminary data.</text>
</comment>
<dbReference type="EMBL" id="JACHXI010000021">
    <property type="protein sequence ID" value="MBB3104880.1"/>
    <property type="molecule type" value="Genomic_DNA"/>
</dbReference>
<name>A0A839T7P6_AZOMA</name>
<evidence type="ECO:0000313" key="2">
    <source>
        <dbReference type="Proteomes" id="UP000549250"/>
    </source>
</evidence>
<reference evidence="1 2" key="1">
    <citation type="submission" date="2020-08" db="EMBL/GenBank/DDBJ databases">
        <title>Genomic Encyclopedia of Type Strains, Phase III (KMG-III): the genomes of soil and plant-associated and newly described type strains.</title>
        <authorList>
            <person name="Whitman W."/>
        </authorList>
    </citation>
    <scope>NUCLEOTIDE SEQUENCE [LARGE SCALE GENOMIC DNA]</scope>
    <source>
        <strain evidence="1 2">CECT 4462</strain>
    </source>
</reference>
<gene>
    <name evidence="1" type="ORF">FHR87_003308</name>
</gene>
<dbReference type="AlphaFoldDB" id="A0A839T7P6"/>
<protein>
    <submittedName>
        <fullName evidence="1">Uncharacterized protein</fullName>
    </submittedName>
</protein>
<accession>A0A839T7P6</accession>
<keyword evidence="2" id="KW-1185">Reference proteome</keyword>
<evidence type="ECO:0000313" key="1">
    <source>
        <dbReference type="EMBL" id="MBB3104880.1"/>
    </source>
</evidence>
<dbReference type="Proteomes" id="UP000549250">
    <property type="component" value="Unassembled WGS sequence"/>
</dbReference>